<dbReference type="AlphaFoldDB" id="A0A1Y1UNR7"/>
<feature type="domain" description="DUF4832" evidence="1">
    <location>
        <begin position="22"/>
        <end position="124"/>
    </location>
</feature>
<gene>
    <name evidence="2" type="ORF">BCR36DRAFT_417025</name>
</gene>
<evidence type="ECO:0000313" key="2">
    <source>
        <dbReference type="EMBL" id="ORX38775.1"/>
    </source>
</evidence>
<reference evidence="2 3" key="1">
    <citation type="submission" date="2016-08" db="EMBL/GenBank/DDBJ databases">
        <title>Genomes of anaerobic fungi encode conserved fungal cellulosomes for biomass hydrolysis.</title>
        <authorList>
            <consortium name="DOE Joint Genome Institute"/>
            <person name="Haitjema C.H."/>
            <person name="Gilmore S.P."/>
            <person name="Henske J.K."/>
            <person name="Solomon K.V."/>
            <person name="De Groot R."/>
            <person name="Kuo A."/>
            <person name="Mondo S.J."/>
            <person name="Salamov A.A."/>
            <person name="Labutti K."/>
            <person name="Zhao Z."/>
            <person name="Chiniquy J."/>
            <person name="Barry K."/>
            <person name="Brewer H.M."/>
            <person name="Purvine S.O."/>
            <person name="Wright A.T."/>
            <person name="Boxma B."/>
            <person name="Van Alen T."/>
            <person name="Hackstein J.H."/>
            <person name="Baker S.E."/>
            <person name="Grigoriev I.V."/>
            <person name="O'Malley M.A."/>
        </authorList>
    </citation>
    <scope>NUCLEOTIDE SEQUENCE [LARGE SCALE GENOMIC DNA]</scope>
    <source>
        <strain evidence="3">finn</strain>
    </source>
</reference>
<keyword evidence="3" id="KW-1185">Reference proteome</keyword>
<dbReference type="InterPro" id="IPR032267">
    <property type="entry name" value="DUF4832"/>
</dbReference>
<reference evidence="2 3" key="2">
    <citation type="submission" date="2016-08" db="EMBL/GenBank/DDBJ databases">
        <title>Pervasive Adenine N6-methylation of Active Genes in Fungi.</title>
        <authorList>
            <consortium name="DOE Joint Genome Institute"/>
            <person name="Mondo S.J."/>
            <person name="Dannebaum R.O."/>
            <person name="Kuo R.C."/>
            <person name="Labutti K."/>
            <person name="Haridas S."/>
            <person name="Kuo A."/>
            <person name="Salamov A."/>
            <person name="Ahrendt S.R."/>
            <person name="Lipzen A."/>
            <person name="Sullivan W."/>
            <person name="Andreopoulos W.B."/>
            <person name="Clum A."/>
            <person name="Lindquist E."/>
            <person name="Daum C."/>
            <person name="Ramamoorthy G.K."/>
            <person name="Gryganskyi A."/>
            <person name="Culley D."/>
            <person name="Magnuson J.K."/>
            <person name="James T.Y."/>
            <person name="O'Malley M.A."/>
            <person name="Stajich J.E."/>
            <person name="Spatafora J.W."/>
            <person name="Visel A."/>
            <person name="Grigoriev I.V."/>
        </authorList>
    </citation>
    <scope>NUCLEOTIDE SEQUENCE [LARGE SCALE GENOMIC DNA]</scope>
    <source>
        <strain evidence="3">finn</strain>
    </source>
</reference>
<comment type="caution">
    <text evidence="2">The sequence shown here is derived from an EMBL/GenBank/DDBJ whole genome shotgun (WGS) entry which is preliminary data.</text>
</comment>
<evidence type="ECO:0000259" key="1">
    <source>
        <dbReference type="Pfam" id="PF16116"/>
    </source>
</evidence>
<evidence type="ECO:0000313" key="3">
    <source>
        <dbReference type="Proteomes" id="UP000193719"/>
    </source>
</evidence>
<sequence>MKIKRSNTDAKNPTPFTKYNATQYYYNHLGYRYVIRETSLYYNNIIKIIVENVGYAPAYKLFEINLILKSLSSNQSIEIKINTDNRKWYLKSQTENLLENYYPKLRDINYDVYFNMYDPNTSLYIKFANSNKYYKNLGYKTGSFTIEN</sequence>
<organism evidence="2 3">
    <name type="scientific">Piromyces finnis</name>
    <dbReference type="NCBI Taxonomy" id="1754191"/>
    <lineage>
        <taxon>Eukaryota</taxon>
        <taxon>Fungi</taxon>
        <taxon>Fungi incertae sedis</taxon>
        <taxon>Chytridiomycota</taxon>
        <taxon>Chytridiomycota incertae sedis</taxon>
        <taxon>Neocallimastigomycetes</taxon>
        <taxon>Neocallimastigales</taxon>
        <taxon>Neocallimastigaceae</taxon>
        <taxon>Piromyces</taxon>
    </lineage>
</organism>
<name>A0A1Y1UNR7_9FUNG</name>
<dbReference type="Pfam" id="PF16116">
    <property type="entry name" value="DUF4832"/>
    <property type="match status" value="1"/>
</dbReference>
<proteinExistence type="predicted"/>
<accession>A0A1Y1UNR7</accession>
<dbReference type="EMBL" id="MCFH01000117">
    <property type="protein sequence ID" value="ORX38775.1"/>
    <property type="molecule type" value="Genomic_DNA"/>
</dbReference>
<dbReference type="STRING" id="1754191.A0A1Y1UNR7"/>
<protein>
    <recommendedName>
        <fullName evidence="1">DUF4832 domain-containing protein</fullName>
    </recommendedName>
</protein>
<dbReference type="Proteomes" id="UP000193719">
    <property type="component" value="Unassembled WGS sequence"/>
</dbReference>